<evidence type="ECO:0000256" key="14">
    <source>
        <dbReference type="ARBA" id="ARBA00023170"/>
    </source>
</evidence>
<dbReference type="InterPro" id="IPR001220">
    <property type="entry name" value="Legume_lectin_dom"/>
</dbReference>
<evidence type="ECO:0000256" key="8">
    <source>
        <dbReference type="ARBA" id="ARBA00022734"/>
    </source>
</evidence>
<comment type="similarity">
    <text evidence="3">In the C-terminal section; belongs to the protein kinase superfamily. Ser/Thr protein kinase family.</text>
</comment>
<comment type="subcellular location">
    <subcellularLocation>
        <location evidence="1">Cell membrane</location>
        <topology evidence="1">Single-pass type I membrane protein</topology>
    </subcellularLocation>
</comment>
<keyword evidence="12 18" id="KW-1133">Transmembrane helix</keyword>
<evidence type="ECO:0000256" key="2">
    <source>
        <dbReference type="ARBA" id="ARBA00008536"/>
    </source>
</evidence>
<evidence type="ECO:0000256" key="9">
    <source>
        <dbReference type="ARBA" id="ARBA00022741"/>
    </source>
</evidence>
<keyword evidence="10" id="KW-0418">Kinase</keyword>
<evidence type="ECO:0000256" key="16">
    <source>
        <dbReference type="PROSITE-ProRule" id="PRU10141"/>
    </source>
</evidence>
<feature type="binding site" evidence="16">
    <location>
        <position position="290"/>
    </location>
    <ligand>
        <name>ATP</name>
        <dbReference type="ChEBI" id="CHEBI:30616"/>
    </ligand>
</feature>
<dbReference type="Proteomes" id="UP000026961">
    <property type="component" value="Chromosome 4"/>
</dbReference>
<comment type="similarity">
    <text evidence="2">In the N-terminal section; belongs to the leguminous lectin family.</text>
</comment>
<keyword evidence="17" id="KW-0175">Coiled coil</keyword>
<dbReference type="PANTHER" id="PTHR27007">
    <property type="match status" value="1"/>
</dbReference>
<organism evidence="20">
    <name type="scientific">Oryza glumipatula</name>
    <dbReference type="NCBI Taxonomy" id="40148"/>
    <lineage>
        <taxon>Eukaryota</taxon>
        <taxon>Viridiplantae</taxon>
        <taxon>Streptophyta</taxon>
        <taxon>Embryophyta</taxon>
        <taxon>Tracheophyta</taxon>
        <taxon>Spermatophyta</taxon>
        <taxon>Magnoliopsida</taxon>
        <taxon>Liliopsida</taxon>
        <taxon>Poales</taxon>
        <taxon>Poaceae</taxon>
        <taxon>BOP clade</taxon>
        <taxon>Oryzoideae</taxon>
        <taxon>Oryzeae</taxon>
        <taxon>Oryzinae</taxon>
        <taxon>Oryza</taxon>
    </lineage>
</organism>
<dbReference type="GO" id="GO:0030246">
    <property type="term" value="F:carbohydrate binding"/>
    <property type="evidence" value="ECO:0007669"/>
    <property type="project" value="UniProtKB-KW"/>
</dbReference>
<keyword evidence="15" id="KW-0325">Glycoprotein</keyword>
<dbReference type="GO" id="GO:0005524">
    <property type="term" value="F:ATP binding"/>
    <property type="evidence" value="ECO:0007669"/>
    <property type="project" value="UniProtKB-UniRule"/>
</dbReference>
<dbReference type="GO" id="GO:0002229">
    <property type="term" value="P:defense response to oomycetes"/>
    <property type="evidence" value="ECO:0007669"/>
    <property type="project" value="UniProtKB-ARBA"/>
</dbReference>
<dbReference type="InterPro" id="IPR050528">
    <property type="entry name" value="L-type_Lectin-RKs"/>
</dbReference>
<evidence type="ECO:0000256" key="10">
    <source>
        <dbReference type="ARBA" id="ARBA00022777"/>
    </source>
</evidence>
<protein>
    <recommendedName>
        <fullName evidence="19">Protein kinase domain-containing protein</fullName>
    </recommendedName>
</protein>
<feature type="transmembrane region" description="Helical" evidence="18">
    <location>
        <begin position="180"/>
        <end position="205"/>
    </location>
</feature>
<keyword evidence="8" id="KW-0430">Lectin</keyword>
<sequence>MELWRQVDSGDMTMKNEASFTTTLRFTIISSPTATVGSLAFVVVPSLNAADGALPPALNTANSTTTSNNHSLAIDLASIMSGYNNSSSSNRSTSTGVINYTVWIDYDGIRRRMLAYIANDGDPKPSEALYATPLTMSDRVPNKAYVGEIFGFLSWNMTVERAAAADKRAGSAGLSKTRKLAYGLVAVILFFSLICVAFIVTIVFLRKMNNKIKDQLDNLTKMNNKTNDQLDNMRACVAIKLTYSELSDATNGFSTDQVLGEGGFGVVYKGKLSTGKDIDGEKQERLVAVKRFEDQGYSQLFNDFLDEILAIIPLRHNNIVQLVGWCCEEQEVMLMYEYMHNGSLDNHLFKCSHLPWDIRYRIVKDVAAGLHYIHLELPHDVVLHRDIKSSNILLDDDLRGCLGDFGLAEGGITSSSTATAGGISSSSTATAGTGSASINAVGTSGYIAPEYKKSGVATTASDVYAFGVVILEIVTGRTVFVGDTHLVDWVRNVLHENGGNHSLLEAVDGKLTGDGRWRGYDSAEAERLLLLGLACTSTHPSHRPTTRDVLKIIDKSLPPPAVGGVRLPSSSVHDAGDASVTTNKRSRFTSSITTFFFQGRHTCIRSEVAQV</sequence>
<dbReference type="Pfam" id="PF00069">
    <property type="entry name" value="Pkinase"/>
    <property type="match status" value="1"/>
</dbReference>
<dbReference type="HOGENOM" id="CLU_000288_62_6_1"/>
<feature type="coiled-coil region" evidence="17">
    <location>
        <begin position="202"/>
        <end position="229"/>
    </location>
</feature>
<dbReference type="eggNOG" id="ENOG502QT06">
    <property type="taxonomic scope" value="Eukaryota"/>
</dbReference>
<dbReference type="SUPFAM" id="SSF56112">
    <property type="entry name" value="Protein kinase-like (PK-like)"/>
    <property type="match status" value="1"/>
</dbReference>
<dbReference type="Gene3D" id="1.10.510.10">
    <property type="entry name" value="Transferase(Phosphotransferase) domain 1"/>
    <property type="match status" value="1"/>
</dbReference>
<dbReference type="Gene3D" id="2.60.120.200">
    <property type="match status" value="1"/>
</dbReference>
<evidence type="ECO:0000256" key="17">
    <source>
        <dbReference type="SAM" id="Coils"/>
    </source>
</evidence>
<evidence type="ECO:0000256" key="5">
    <source>
        <dbReference type="ARBA" id="ARBA00022679"/>
    </source>
</evidence>
<evidence type="ECO:0000259" key="19">
    <source>
        <dbReference type="PROSITE" id="PS50011"/>
    </source>
</evidence>
<keyword evidence="9 16" id="KW-0547">Nucleotide-binding</keyword>
<dbReference type="GO" id="GO:0004672">
    <property type="term" value="F:protein kinase activity"/>
    <property type="evidence" value="ECO:0007669"/>
    <property type="project" value="InterPro"/>
</dbReference>
<keyword evidence="13 18" id="KW-0472">Membrane</keyword>
<dbReference type="EnsemblPlants" id="OGLUM04G00380.1">
    <property type="protein sequence ID" value="OGLUM04G00380.1"/>
    <property type="gene ID" value="OGLUM04G00380"/>
</dbReference>
<evidence type="ECO:0000256" key="7">
    <source>
        <dbReference type="ARBA" id="ARBA00022729"/>
    </source>
</evidence>
<dbReference type="InterPro" id="IPR013320">
    <property type="entry name" value="ConA-like_dom_sf"/>
</dbReference>
<dbReference type="PROSITE" id="PS50011">
    <property type="entry name" value="PROTEIN_KINASE_DOM"/>
    <property type="match status" value="1"/>
</dbReference>
<dbReference type="Gene3D" id="3.30.200.20">
    <property type="entry name" value="Phosphorylase Kinase, domain 1"/>
    <property type="match status" value="1"/>
</dbReference>
<keyword evidence="6 18" id="KW-0812">Transmembrane</keyword>
<dbReference type="PROSITE" id="PS00108">
    <property type="entry name" value="PROTEIN_KINASE_ST"/>
    <property type="match status" value="1"/>
</dbReference>
<evidence type="ECO:0000256" key="12">
    <source>
        <dbReference type="ARBA" id="ARBA00022989"/>
    </source>
</evidence>
<reference evidence="20" key="2">
    <citation type="submission" date="2018-05" db="EMBL/GenBank/DDBJ databases">
        <title>OgluRS3 (Oryza glumaepatula Reference Sequence Version 3).</title>
        <authorList>
            <person name="Zhang J."/>
            <person name="Kudrna D."/>
            <person name="Lee S."/>
            <person name="Talag J."/>
            <person name="Welchert J."/>
            <person name="Wing R.A."/>
        </authorList>
    </citation>
    <scope>NUCLEOTIDE SEQUENCE [LARGE SCALE GENOMIC DNA]</scope>
</reference>
<accession>A0A0D9ZGC9</accession>
<keyword evidence="11 16" id="KW-0067">ATP-binding</keyword>
<keyword evidence="14" id="KW-0675">Receptor</keyword>
<evidence type="ECO:0000313" key="21">
    <source>
        <dbReference type="Proteomes" id="UP000026961"/>
    </source>
</evidence>
<proteinExistence type="inferred from homology"/>
<evidence type="ECO:0000256" key="4">
    <source>
        <dbReference type="ARBA" id="ARBA00022475"/>
    </source>
</evidence>
<dbReference type="STRING" id="40148.A0A0D9ZGC9"/>
<dbReference type="SMART" id="SM00220">
    <property type="entry name" value="S_TKc"/>
    <property type="match status" value="1"/>
</dbReference>
<name>A0A0D9ZGC9_9ORYZ</name>
<evidence type="ECO:0000256" key="3">
    <source>
        <dbReference type="ARBA" id="ARBA00010217"/>
    </source>
</evidence>
<dbReference type="FunFam" id="1.10.510.10:FF:000240">
    <property type="entry name" value="Lectin-domain containing receptor kinase A4.3"/>
    <property type="match status" value="1"/>
</dbReference>
<evidence type="ECO:0000256" key="11">
    <source>
        <dbReference type="ARBA" id="ARBA00022840"/>
    </source>
</evidence>
<dbReference type="InterPro" id="IPR011009">
    <property type="entry name" value="Kinase-like_dom_sf"/>
</dbReference>
<evidence type="ECO:0000313" key="20">
    <source>
        <dbReference type="EnsemblPlants" id="OGLUM04G00380.1"/>
    </source>
</evidence>
<keyword evidence="4" id="KW-1003">Cell membrane</keyword>
<dbReference type="InterPro" id="IPR008271">
    <property type="entry name" value="Ser/Thr_kinase_AS"/>
</dbReference>
<reference evidence="20" key="1">
    <citation type="submission" date="2015-04" db="UniProtKB">
        <authorList>
            <consortium name="EnsemblPlants"/>
        </authorList>
    </citation>
    <scope>IDENTIFICATION</scope>
</reference>
<dbReference type="GO" id="GO:0005886">
    <property type="term" value="C:plasma membrane"/>
    <property type="evidence" value="ECO:0007669"/>
    <property type="project" value="UniProtKB-SubCell"/>
</dbReference>
<evidence type="ECO:0000256" key="13">
    <source>
        <dbReference type="ARBA" id="ARBA00023136"/>
    </source>
</evidence>
<evidence type="ECO:0000256" key="6">
    <source>
        <dbReference type="ARBA" id="ARBA00022692"/>
    </source>
</evidence>
<dbReference type="Pfam" id="PF00139">
    <property type="entry name" value="Lectin_legB"/>
    <property type="match status" value="1"/>
</dbReference>
<keyword evidence="7" id="KW-0732">Signal</keyword>
<dbReference type="InterPro" id="IPR017441">
    <property type="entry name" value="Protein_kinase_ATP_BS"/>
</dbReference>
<keyword evidence="5" id="KW-0808">Transferase</keyword>
<dbReference type="PROSITE" id="PS00107">
    <property type="entry name" value="PROTEIN_KINASE_ATP"/>
    <property type="match status" value="1"/>
</dbReference>
<evidence type="ECO:0000256" key="1">
    <source>
        <dbReference type="ARBA" id="ARBA00004251"/>
    </source>
</evidence>
<dbReference type="Gramene" id="OGLUM04G00380.1">
    <property type="protein sequence ID" value="OGLUM04G00380.1"/>
    <property type="gene ID" value="OGLUM04G00380"/>
</dbReference>
<dbReference type="AlphaFoldDB" id="A0A0D9ZGC9"/>
<keyword evidence="21" id="KW-1185">Reference proteome</keyword>
<evidence type="ECO:0000256" key="18">
    <source>
        <dbReference type="SAM" id="Phobius"/>
    </source>
</evidence>
<feature type="domain" description="Protein kinase" evidence="19">
    <location>
        <begin position="253"/>
        <end position="557"/>
    </location>
</feature>
<dbReference type="InterPro" id="IPR000719">
    <property type="entry name" value="Prot_kinase_dom"/>
</dbReference>
<dbReference type="SUPFAM" id="SSF49899">
    <property type="entry name" value="Concanavalin A-like lectins/glucanases"/>
    <property type="match status" value="1"/>
</dbReference>
<evidence type="ECO:0000256" key="15">
    <source>
        <dbReference type="ARBA" id="ARBA00023180"/>
    </source>
</evidence>